<keyword evidence="1" id="KW-0472">Membrane</keyword>
<dbReference type="RefSeq" id="WP_183305836.1">
    <property type="nucleotide sequence ID" value="NZ_JACIEP010000002.1"/>
</dbReference>
<keyword evidence="1" id="KW-0812">Transmembrane</keyword>
<reference evidence="2 3" key="1">
    <citation type="submission" date="2020-08" db="EMBL/GenBank/DDBJ databases">
        <title>Genomic Encyclopedia of Type Strains, Phase IV (KMG-IV): sequencing the most valuable type-strain genomes for metagenomic binning, comparative biology and taxonomic classification.</title>
        <authorList>
            <person name="Goeker M."/>
        </authorList>
    </citation>
    <scope>NUCLEOTIDE SEQUENCE [LARGE SCALE GENOMIC DNA]</scope>
    <source>
        <strain evidence="2 3">DSM 104969</strain>
    </source>
</reference>
<gene>
    <name evidence="2" type="ORF">GGR21_000787</name>
</gene>
<dbReference type="Proteomes" id="UP000555103">
    <property type="component" value="Unassembled WGS sequence"/>
</dbReference>
<name>A0A840CG06_9BACT</name>
<evidence type="ECO:0000313" key="2">
    <source>
        <dbReference type="EMBL" id="MBB4034900.1"/>
    </source>
</evidence>
<sequence>MKNIYNISYSRVALLLIPFVIRKKILVAFLAAFMRPLENLNEDFTAFRNSVDTSVKSQVCYMRGMLNDYFDYFDRRIRIRTAALDKSYYLLWQDQYNKPIMVYNEDNPDTYKPYLLSKDGQIGTNNPDFEVVLPPGYVLSESDRIQMEALINNNKLASKKYIITNG</sequence>
<dbReference type="EMBL" id="JACIEP010000002">
    <property type="protein sequence ID" value="MBB4034900.1"/>
    <property type="molecule type" value="Genomic_DNA"/>
</dbReference>
<evidence type="ECO:0000313" key="3">
    <source>
        <dbReference type="Proteomes" id="UP000555103"/>
    </source>
</evidence>
<keyword evidence="1" id="KW-1133">Transmembrane helix</keyword>
<proteinExistence type="predicted"/>
<evidence type="ECO:0000256" key="1">
    <source>
        <dbReference type="SAM" id="Phobius"/>
    </source>
</evidence>
<accession>A0A840CG06</accession>
<dbReference type="AlphaFoldDB" id="A0A840CG06"/>
<comment type="caution">
    <text evidence="2">The sequence shown here is derived from an EMBL/GenBank/DDBJ whole genome shotgun (WGS) entry which is preliminary data.</text>
</comment>
<protein>
    <submittedName>
        <fullName evidence="2">Uncharacterized protein</fullName>
    </submittedName>
</protein>
<keyword evidence="3" id="KW-1185">Reference proteome</keyword>
<organism evidence="2 3">
    <name type="scientific">Dysgonomonas hofstadii</name>
    <dbReference type="NCBI Taxonomy" id="637886"/>
    <lineage>
        <taxon>Bacteria</taxon>
        <taxon>Pseudomonadati</taxon>
        <taxon>Bacteroidota</taxon>
        <taxon>Bacteroidia</taxon>
        <taxon>Bacteroidales</taxon>
        <taxon>Dysgonomonadaceae</taxon>
        <taxon>Dysgonomonas</taxon>
    </lineage>
</organism>
<feature type="transmembrane region" description="Helical" evidence="1">
    <location>
        <begin position="12"/>
        <end position="34"/>
    </location>
</feature>